<dbReference type="RefSeq" id="WP_393939539.1">
    <property type="nucleotide sequence ID" value="NZ_JBFBPI010000065.1"/>
</dbReference>
<dbReference type="Proteomes" id="UP000037660">
    <property type="component" value="Unassembled WGS sequence"/>
</dbReference>
<keyword evidence="4" id="KW-1185">Reference proteome</keyword>
<sequence>MHARGAGETLVFGHGFGTDQRVWTSVADALAPGHRLVLLDHVGFGGSDPAGYDPARHARLEGYADDLLEVLAALGPEPVTYVGHSAGALIGLLASIAAPARFRRLVLLGMSPRFIDAPPDYVGGFAAHEIEAILDLMERDQVAWAGTLAPLAIGEDGPEALVQRFDSGLRALDPLFARRFARLVFTVDARDRLPQATVPSLAVHCTRDSIVPIEVGRYLRDHLPGCTLHEIEGSGHCPHLSHPRETVEAIAAYLT</sequence>
<dbReference type="PANTHER" id="PTHR43039">
    <property type="entry name" value="ESTERASE-RELATED"/>
    <property type="match status" value="1"/>
</dbReference>
<dbReference type="Gene3D" id="3.40.50.1820">
    <property type="entry name" value="alpha/beta hydrolase"/>
    <property type="match status" value="1"/>
</dbReference>
<gene>
    <name evidence="3" type="ORF">ISF6_4260</name>
</gene>
<name>A0A0K8P637_PISS1</name>
<accession>A0A0K8P637</accession>
<reference evidence="3 4" key="2">
    <citation type="journal article" date="2016" name="Science">
        <title>A bacterium that degrades and assimilates poly(ethylene terephthalate).</title>
        <authorList>
            <person name="Yoshida S."/>
            <person name="Hiraga K."/>
            <person name="Takehana T."/>
            <person name="Taniguchi I."/>
            <person name="Yamaji H."/>
            <person name="Maeda Y."/>
            <person name="Toyohara K."/>
            <person name="Miyamoto K."/>
            <person name="Kimura Y."/>
            <person name="Oda K."/>
        </authorList>
    </citation>
    <scope>NUCLEOTIDE SEQUENCE [LARGE SCALE GENOMIC DNA]</scope>
    <source>
        <strain evidence="4">NBRC 110686 / TISTR 2288 / 201-F6</strain>
    </source>
</reference>
<comment type="similarity">
    <text evidence="1">Belongs to the AB hydrolase superfamily.</text>
</comment>
<evidence type="ECO:0000256" key="1">
    <source>
        <dbReference type="ARBA" id="ARBA00008645"/>
    </source>
</evidence>
<feature type="domain" description="AB hydrolase-1" evidence="2">
    <location>
        <begin position="9"/>
        <end position="243"/>
    </location>
</feature>
<dbReference type="Pfam" id="PF00561">
    <property type="entry name" value="Abhydrolase_1"/>
    <property type="match status" value="1"/>
</dbReference>
<reference evidence="4" key="1">
    <citation type="submission" date="2015-07" db="EMBL/GenBank/DDBJ databases">
        <title>Discovery of a poly(ethylene terephthalate assimilation.</title>
        <authorList>
            <person name="Yoshida S."/>
            <person name="Hiraga K."/>
            <person name="Takehana T."/>
            <person name="Taniguchi I."/>
            <person name="Yamaji H."/>
            <person name="Maeda Y."/>
            <person name="Toyohara K."/>
            <person name="Miyamoto K."/>
            <person name="Kimura Y."/>
            <person name="Oda K."/>
        </authorList>
    </citation>
    <scope>NUCLEOTIDE SEQUENCE [LARGE SCALE GENOMIC DNA]</scope>
    <source>
        <strain evidence="4">NBRC 110686 / TISTR 2288 / 201-F6</strain>
    </source>
</reference>
<dbReference type="InterPro" id="IPR029058">
    <property type="entry name" value="AB_hydrolase_fold"/>
</dbReference>
<dbReference type="InterPro" id="IPR000073">
    <property type="entry name" value="AB_hydrolase_1"/>
</dbReference>
<dbReference type="PRINTS" id="PR00111">
    <property type="entry name" value="ABHYDROLASE"/>
</dbReference>
<evidence type="ECO:0000313" key="3">
    <source>
        <dbReference type="EMBL" id="GAP38066.1"/>
    </source>
</evidence>
<dbReference type="AlphaFoldDB" id="A0A0K8P637"/>
<dbReference type="STRING" id="1547922.ISF6_4260"/>
<evidence type="ECO:0000259" key="2">
    <source>
        <dbReference type="Pfam" id="PF00561"/>
    </source>
</evidence>
<evidence type="ECO:0000313" key="4">
    <source>
        <dbReference type="Proteomes" id="UP000037660"/>
    </source>
</evidence>
<dbReference type="SUPFAM" id="SSF53474">
    <property type="entry name" value="alpha/beta-Hydrolases"/>
    <property type="match status" value="1"/>
</dbReference>
<organism evidence="3 4">
    <name type="scientific">Piscinibacter sakaiensis</name>
    <name type="common">Ideonella sakaiensis</name>
    <dbReference type="NCBI Taxonomy" id="1547922"/>
    <lineage>
        <taxon>Bacteria</taxon>
        <taxon>Pseudomonadati</taxon>
        <taxon>Pseudomonadota</taxon>
        <taxon>Betaproteobacteria</taxon>
        <taxon>Burkholderiales</taxon>
        <taxon>Sphaerotilaceae</taxon>
        <taxon>Piscinibacter</taxon>
    </lineage>
</organism>
<comment type="caution">
    <text evidence="3">The sequence shown here is derived from an EMBL/GenBank/DDBJ whole genome shotgun (WGS) entry which is preliminary data.</text>
</comment>
<protein>
    <recommendedName>
        <fullName evidence="2">AB hydrolase-1 domain-containing protein</fullName>
    </recommendedName>
</protein>
<dbReference type="EMBL" id="BBYR01000065">
    <property type="protein sequence ID" value="GAP38066.1"/>
    <property type="molecule type" value="Genomic_DNA"/>
</dbReference>
<proteinExistence type="inferred from homology"/>